<evidence type="ECO:0000313" key="1">
    <source>
        <dbReference type="EMBL" id="AEP31127.1"/>
    </source>
</evidence>
<dbReference type="KEGG" id="gni:GNIT_3031"/>
<reference evidence="1 2" key="1">
    <citation type="journal article" date="2011" name="J. Bacteriol.">
        <title>Complete genome sequence of seawater bacterium Glaciecola nitratireducens FR1064T.</title>
        <authorList>
            <person name="Bian F."/>
            <person name="Qin Q.L."/>
            <person name="Xie B.B."/>
            <person name="Shu Y.L."/>
            <person name="Zhang X.Y."/>
            <person name="Yu Y."/>
            <person name="Chen B."/>
            <person name="Chen X.L."/>
            <person name="Zhou B.C."/>
            <person name="Zhang Y.Z."/>
        </authorList>
    </citation>
    <scope>NUCLEOTIDE SEQUENCE [LARGE SCALE GENOMIC DNA]</scope>
    <source>
        <strain evidence="2">JCM 12485 / KCTC 12276 / FR1064</strain>
    </source>
</reference>
<dbReference type="EMBL" id="CP003060">
    <property type="protein sequence ID" value="AEP31127.1"/>
    <property type="molecule type" value="Genomic_DNA"/>
</dbReference>
<dbReference type="AlphaFoldDB" id="G4QDU8"/>
<dbReference type="Proteomes" id="UP000009282">
    <property type="component" value="Chromosome"/>
</dbReference>
<name>G4QDU8_GLANF</name>
<evidence type="ECO:0000313" key="2">
    <source>
        <dbReference type="Proteomes" id="UP000009282"/>
    </source>
</evidence>
<organism evidence="1 2">
    <name type="scientific">Glaciecola nitratireducens (strain JCM 12485 / KCTC 12276 / FR1064)</name>
    <dbReference type="NCBI Taxonomy" id="1085623"/>
    <lineage>
        <taxon>Bacteria</taxon>
        <taxon>Pseudomonadati</taxon>
        <taxon>Pseudomonadota</taxon>
        <taxon>Gammaproteobacteria</taxon>
        <taxon>Alteromonadales</taxon>
        <taxon>Alteromonadaceae</taxon>
        <taxon>Brumicola</taxon>
    </lineage>
</organism>
<proteinExistence type="predicted"/>
<sequence>MQNSLTPGNYQFTVFDSAQLNLVDADINVTNNSSRINSSIVDVNLLPKTTSYQIVESNLKEYRTLKNMWIAETLRLIQEEPELTLWLDSSLQSAAQALQAPGESGFIIEDKLNDILSLTETRDNVVLKWNNALLAISKRLRNFIDNKAGMSEIASTLVLMADGTLIEVEITFKTWSSGSKAVVKVTKRAFFANGVRIPTAAFAMDDVDEITEDMIDLGAMIDYINSLGMNVAGDTAILTAPSFVSGSSKDGCIRTIDFIEDPNTGQKIAQIAKDCP</sequence>
<keyword evidence="2" id="KW-1185">Reference proteome</keyword>
<dbReference type="RefSeq" id="WP_014109999.1">
    <property type="nucleotide sequence ID" value="NC_016041.1"/>
</dbReference>
<gene>
    <name evidence="1" type="ordered locus">GNIT_3031</name>
</gene>
<accession>G4QDU8</accession>
<dbReference type="HOGENOM" id="CLU_1007465_0_0_6"/>
<protein>
    <submittedName>
        <fullName evidence="1">Uncharacterized protein</fullName>
    </submittedName>
</protein>